<dbReference type="AlphaFoldDB" id="A0A1H9S0Z1"/>
<evidence type="ECO:0000256" key="2">
    <source>
        <dbReference type="ARBA" id="ARBA00022801"/>
    </source>
</evidence>
<keyword evidence="2 4" id="KW-0378">Hydrolase</keyword>
<dbReference type="GO" id="GO:0016787">
    <property type="term" value="F:hydrolase activity"/>
    <property type="evidence" value="ECO:0007669"/>
    <property type="project" value="UniProtKB-KW"/>
</dbReference>
<dbReference type="Proteomes" id="UP000199051">
    <property type="component" value="Unassembled WGS sequence"/>
</dbReference>
<dbReference type="InterPro" id="IPR006439">
    <property type="entry name" value="HAD-SF_hydro_IA"/>
</dbReference>
<evidence type="ECO:0000256" key="3">
    <source>
        <dbReference type="ARBA" id="ARBA00022842"/>
    </source>
</evidence>
<dbReference type="RefSeq" id="WP_092777761.1">
    <property type="nucleotide sequence ID" value="NZ_FOGI01000005.1"/>
</dbReference>
<proteinExistence type="predicted"/>
<dbReference type="EMBL" id="FOGI01000005">
    <property type="protein sequence ID" value="SER78657.1"/>
    <property type="molecule type" value="Genomic_DNA"/>
</dbReference>
<dbReference type="InterPro" id="IPR023214">
    <property type="entry name" value="HAD_sf"/>
</dbReference>
<keyword evidence="5" id="KW-1185">Reference proteome</keyword>
<dbReference type="InterPro" id="IPR036412">
    <property type="entry name" value="HAD-like_sf"/>
</dbReference>
<organism evidence="4 5">
    <name type="scientific">Actinokineospora terrae</name>
    <dbReference type="NCBI Taxonomy" id="155974"/>
    <lineage>
        <taxon>Bacteria</taxon>
        <taxon>Bacillati</taxon>
        <taxon>Actinomycetota</taxon>
        <taxon>Actinomycetes</taxon>
        <taxon>Pseudonocardiales</taxon>
        <taxon>Pseudonocardiaceae</taxon>
        <taxon>Actinokineospora</taxon>
    </lineage>
</organism>
<dbReference type="PANTHER" id="PTHR46470">
    <property type="entry name" value="N-ACYLNEURAMINATE-9-PHOSPHATASE"/>
    <property type="match status" value="1"/>
</dbReference>
<evidence type="ECO:0000256" key="1">
    <source>
        <dbReference type="ARBA" id="ARBA00001946"/>
    </source>
</evidence>
<dbReference type="Gene3D" id="3.40.50.1000">
    <property type="entry name" value="HAD superfamily/HAD-like"/>
    <property type="match status" value="1"/>
</dbReference>
<evidence type="ECO:0000313" key="5">
    <source>
        <dbReference type="Proteomes" id="UP000199051"/>
    </source>
</evidence>
<gene>
    <name evidence="4" type="ORF">SAMN04487818_105218</name>
</gene>
<dbReference type="SFLD" id="SFLDS00003">
    <property type="entry name" value="Haloacid_Dehalogenase"/>
    <property type="match status" value="1"/>
</dbReference>
<dbReference type="SFLD" id="SFLDG01129">
    <property type="entry name" value="C1.5:_HAD__Beta-PGM__Phosphata"/>
    <property type="match status" value="1"/>
</dbReference>
<evidence type="ECO:0000313" key="4">
    <source>
        <dbReference type="EMBL" id="SER78657.1"/>
    </source>
</evidence>
<name>A0A1H9S0Z1_9PSEU</name>
<comment type="cofactor">
    <cofactor evidence="1">
        <name>Mg(2+)</name>
        <dbReference type="ChEBI" id="CHEBI:18420"/>
    </cofactor>
</comment>
<dbReference type="NCBIfam" id="TIGR01549">
    <property type="entry name" value="HAD-SF-IA-v1"/>
    <property type="match status" value="1"/>
</dbReference>
<sequence>MRAVIFDWGGTLTPWVTMDHLAAWRAYADVVHPNDQARATALAAAVLTAENAAWTLVREQHVAFTLAQVLDTAAAPADERALRAFRDYWDRATYTDPEVAPMLTGLRDRGLLTGVLSSTAWPAAWHEEVLHRDGVLDLFHARVWSSDLQYTKPHRAAFEAAMAAVGVDDPADCVYVGDRPYDDISGAKAIGMRAVLIPHSDIPITQQVPVDVTPDAVVQRLSELPAVVDRWLT</sequence>
<dbReference type="InterPro" id="IPR051400">
    <property type="entry name" value="HAD-like_hydrolase"/>
</dbReference>
<dbReference type="SUPFAM" id="SSF56784">
    <property type="entry name" value="HAD-like"/>
    <property type="match status" value="1"/>
</dbReference>
<keyword evidence="3" id="KW-0460">Magnesium</keyword>
<accession>A0A1H9S0Z1</accession>
<protein>
    <submittedName>
        <fullName evidence="4">Putative hydrolase of the HAD superfamily</fullName>
    </submittedName>
</protein>
<dbReference type="Pfam" id="PF00702">
    <property type="entry name" value="Hydrolase"/>
    <property type="match status" value="1"/>
</dbReference>
<dbReference type="STRING" id="155974.SAMN04487818_105218"/>
<reference evidence="5" key="1">
    <citation type="submission" date="2016-10" db="EMBL/GenBank/DDBJ databases">
        <authorList>
            <person name="Varghese N."/>
            <person name="Submissions S."/>
        </authorList>
    </citation>
    <scope>NUCLEOTIDE SEQUENCE [LARGE SCALE GENOMIC DNA]</scope>
    <source>
        <strain evidence="5">DSM 44260</strain>
    </source>
</reference>
<dbReference type="GO" id="GO:0044281">
    <property type="term" value="P:small molecule metabolic process"/>
    <property type="evidence" value="ECO:0007669"/>
    <property type="project" value="UniProtKB-ARBA"/>
</dbReference>